<evidence type="ECO:0000256" key="5">
    <source>
        <dbReference type="ARBA" id="ARBA00034478"/>
    </source>
</evidence>
<dbReference type="Pfam" id="PF02574">
    <property type="entry name" value="S-methyl_trans"/>
    <property type="match status" value="1"/>
</dbReference>
<keyword evidence="3 6" id="KW-0479">Metal-binding</keyword>
<evidence type="ECO:0000256" key="2">
    <source>
        <dbReference type="ARBA" id="ARBA00022679"/>
    </source>
</evidence>
<dbReference type="GO" id="GO:0009086">
    <property type="term" value="P:methionine biosynthetic process"/>
    <property type="evidence" value="ECO:0007669"/>
    <property type="project" value="InterPro"/>
</dbReference>
<dbReference type="GO" id="GO:0008270">
    <property type="term" value="F:zinc ion binding"/>
    <property type="evidence" value="ECO:0007669"/>
    <property type="project" value="InterPro"/>
</dbReference>
<dbReference type="SUPFAM" id="SSF82282">
    <property type="entry name" value="Homocysteine S-methyltransferase"/>
    <property type="match status" value="1"/>
</dbReference>
<protein>
    <submittedName>
        <fullName evidence="8">SFRICE_004599</fullName>
    </submittedName>
</protein>
<dbReference type="InterPro" id="IPR017226">
    <property type="entry name" value="BHMT-like"/>
</dbReference>
<dbReference type="OrthoDB" id="261426at2759"/>
<evidence type="ECO:0000256" key="6">
    <source>
        <dbReference type="PROSITE-ProRule" id="PRU00333"/>
    </source>
</evidence>
<dbReference type="EMBL" id="ODYU01009901">
    <property type="protein sequence ID" value="SOQ54627.1"/>
    <property type="molecule type" value="Genomic_DNA"/>
</dbReference>
<comment type="cofactor">
    <cofactor evidence="6">
        <name>Zn(2+)</name>
        <dbReference type="ChEBI" id="CHEBI:29105"/>
    </cofactor>
</comment>
<dbReference type="PANTHER" id="PTHR46015">
    <property type="entry name" value="ZGC:172121"/>
    <property type="match status" value="1"/>
</dbReference>
<dbReference type="PIRSF" id="PIRSF037505">
    <property type="entry name" value="Betaine_HMT"/>
    <property type="match status" value="1"/>
</dbReference>
<evidence type="ECO:0000256" key="1">
    <source>
        <dbReference type="ARBA" id="ARBA00022603"/>
    </source>
</evidence>
<evidence type="ECO:0000256" key="4">
    <source>
        <dbReference type="ARBA" id="ARBA00022833"/>
    </source>
</evidence>
<gene>
    <name evidence="8" type="ORF">SFRICE_004599</name>
</gene>
<dbReference type="NCBIfam" id="NF007020">
    <property type="entry name" value="PRK09485.1"/>
    <property type="match status" value="1"/>
</dbReference>
<feature type="binding site" evidence="6">
    <location>
        <position position="324"/>
    </location>
    <ligand>
        <name>Zn(2+)</name>
        <dbReference type="ChEBI" id="CHEBI:29105"/>
    </ligand>
</feature>
<proteinExistence type="predicted"/>
<feature type="binding site" evidence="6">
    <location>
        <position position="323"/>
    </location>
    <ligand>
        <name>Zn(2+)</name>
        <dbReference type="ChEBI" id="CHEBI:29105"/>
    </ligand>
</feature>
<keyword evidence="1 6" id="KW-0489">Methyltransferase</keyword>
<dbReference type="GO" id="GO:0033528">
    <property type="term" value="P:S-methylmethionine cycle"/>
    <property type="evidence" value="ECO:0007669"/>
    <property type="project" value="TreeGrafter"/>
</dbReference>
<dbReference type="InterPro" id="IPR036589">
    <property type="entry name" value="HCY_dom_sf"/>
</dbReference>
<dbReference type="InterPro" id="IPR051486">
    <property type="entry name" value="Hcy_S-methyltransferase"/>
</dbReference>
<name>A0A2H1WNP6_SPOFR</name>
<accession>A0A2H1WNP6</accession>
<feature type="domain" description="Hcy-binding" evidence="7">
    <location>
        <begin position="3"/>
        <end position="338"/>
    </location>
</feature>
<dbReference type="FunFam" id="3.20.20.330:FF:000002">
    <property type="entry name" value="Homocysteine S-methyltransferase"/>
    <property type="match status" value="1"/>
</dbReference>
<reference evidence="8" key="1">
    <citation type="submission" date="2016-07" db="EMBL/GenBank/DDBJ databases">
        <authorList>
            <person name="Bretaudeau A."/>
        </authorList>
    </citation>
    <scope>NUCLEOTIDE SEQUENCE</scope>
    <source>
        <strain evidence="8">Rice</strain>
        <tissue evidence="8">Whole body</tissue>
    </source>
</reference>
<dbReference type="Gene3D" id="3.20.20.330">
    <property type="entry name" value="Homocysteine-binding-like domain"/>
    <property type="match status" value="1"/>
</dbReference>
<keyword evidence="2 6" id="KW-0808">Transferase</keyword>
<dbReference type="InterPro" id="IPR003726">
    <property type="entry name" value="HCY_dom"/>
</dbReference>
<keyword evidence="4 6" id="KW-0862">Zinc</keyword>
<evidence type="ECO:0000259" key="7">
    <source>
        <dbReference type="PROSITE" id="PS50970"/>
    </source>
</evidence>
<feature type="binding site" evidence="6">
    <location>
        <position position="256"/>
    </location>
    <ligand>
        <name>Zn(2+)</name>
        <dbReference type="ChEBI" id="CHEBI:29105"/>
    </ligand>
</feature>
<dbReference type="PROSITE" id="PS50970">
    <property type="entry name" value="HCY"/>
    <property type="match status" value="1"/>
</dbReference>
<sequence length="360" mass="40474">MTPTNGEGAEPPHIVVLDGGFSTQLSCHVGHVIDGDPLWSARFLYTHPEEVVNTHLDFLRAGADLIITNTYQASVEGFVEHLGITAEESFELIVRAVELAKRARSAYLEEYQDYLQNGKYIHSCGNTLQYAGPECHRIPLIVGSVGPYGAHLHDGSEYDGSYADTTPVETMKAWHRPRIQALVQAGVDLLALETIPCQEEAEMLCDLLREFPHMKAWVSFSCKDNQSIAHGESFQKVAKKCWETNPDQLVAVGVNCCAPSFVSNLVKGFNDDRPHDPIPLIVYPNSGEKYNPQIGWIDRDKCEAVEVFVQEWLELGVRYVGGCCRTYAADVSRIRNQVHCWRDRWRFQAKYPYAQNNNAE</sequence>
<organism evidence="8">
    <name type="scientific">Spodoptera frugiperda</name>
    <name type="common">Fall armyworm</name>
    <dbReference type="NCBI Taxonomy" id="7108"/>
    <lineage>
        <taxon>Eukaryota</taxon>
        <taxon>Metazoa</taxon>
        <taxon>Ecdysozoa</taxon>
        <taxon>Arthropoda</taxon>
        <taxon>Hexapoda</taxon>
        <taxon>Insecta</taxon>
        <taxon>Pterygota</taxon>
        <taxon>Neoptera</taxon>
        <taxon>Endopterygota</taxon>
        <taxon>Lepidoptera</taxon>
        <taxon>Glossata</taxon>
        <taxon>Ditrysia</taxon>
        <taxon>Noctuoidea</taxon>
        <taxon>Noctuidae</taxon>
        <taxon>Amphipyrinae</taxon>
        <taxon>Spodoptera</taxon>
    </lineage>
</organism>
<dbReference type="UniPathway" id="UPA00051">
    <property type="reaction ID" value="UER00083"/>
</dbReference>
<dbReference type="AlphaFoldDB" id="A0A2H1WNP6"/>
<dbReference type="GO" id="GO:0032259">
    <property type="term" value="P:methylation"/>
    <property type="evidence" value="ECO:0007669"/>
    <property type="project" value="UniProtKB-KW"/>
</dbReference>
<evidence type="ECO:0000313" key="8">
    <source>
        <dbReference type="EMBL" id="SOQ54627.1"/>
    </source>
</evidence>
<dbReference type="PANTHER" id="PTHR46015:SF1">
    <property type="entry name" value="HOMOCYSTEINE S-METHYLTRANSFERASE-LIKE ISOFORM 1"/>
    <property type="match status" value="1"/>
</dbReference>
<comment type="pathway">
    <text evidence="5">Amino-acid biosynthesis; L-methionine biosynthesis via de novo pathway.</text>
</comment>
<evidence type="ECO:0000256" key="3">
    <source>
        <dbReference type="ARBA" id="ARBA00022723"/>
    </source>
</evidence>
<dbReference type="GO" id="GO:0008898">
    <property type="term" value="F:S-adenosylmethionine-homocysteine S-methyltransferase activity"/>
    <property type="evidence" value="ECO:0007669"/>
    <property type="project" value="TreeGrafter"/>
</dbReference>